<sequence>MTSRERILLTLKHEEPDRVPIDLGGMRSSGIHAIAYNKLKRYLNCEDKSVKIFDLGQQLA</sequence>
<protein>
    <recommendedName>
        <fullName evidence="2">Methyltransferase</fullName>
    </recommendedName>
</protein>
<reference evidence="1" key="1">
    <citation type="journal article" date="2014" name="Front. Microbiol.">
        <title>High frequency of phylogenetically diverse reductive dehalogenase-homologous genes in deep subseafloor sedimentary metagenomes.</title>
        <authorList>
            <person name="Kawai M."/>
            <person name="Futagami T."/>
            <person name="Toyoda A."/>
            <person name="Takaki Y."/>
            <person name="Nishi S."/>
            <person name="Hori S."/>
            <person name="Arai W."/>
            <person name="Tsubouchi T."/>
            <person name="Morono Y."/>
            <person name="Uchiyama I."/>
            <person name="Ito T."/>
            <person name="Fujiyama A."/>
            <person name="Inagaki F."/>
            <person name="Takami H."/>
        </authorList>
    </citation>
    <scope>NUCLEOTIDE SEQUENCE</scope>
    <source>
        <strain evidence="1">Expedition CK06-06</strain>
    </source>
</reference>
<dbReference type="AlphaFoldDB" id="X0YNH6"/>
<evidence type="ECO:0000313" key="1">
    <source>
        <dbReference type="EMBL" id="GAG38281.1"/>
    </source>
</evidence>
<feature type="non-terminal residue" evidence="1">
    <location>
        <position position="60"/>
    </location>
</feature>
<proteinExistence type="predicted"/>
<evidence type="ECO:0008006" key="2">
    <source>
        <dbReference type="Google" id="ProtNLM"/>
    </source>
</evidence>
<accession>X0YNH6</accession>
<comment type="caution">
    <text evidence="1">The sequence shown here is derived from an EMBL/GenBank/DDBJ whole genome shotgun (WGS) entry which is preliminary data.</text>
</comment>
<name>X0YNH6_9ZZZZ</name>
<dbReference type="EMBL" id="BARS01041994">
    <property type="protein sequence ID" value="GAG38281.1"/>
    <property type="molecule type" value="Genomic_DNA"/>
</dbReference>
<organism evidence="1">
    <name type="scientific">marine sediment metagenome</name>
    <dbReference type="NCBI Taxonomy" id="412755"/>
    <lineage>
        <taxon>unclassified sequences</taxon>
        <taxon>metagenomes</taxon>
        <taxon>ecological metagenomes</taxon>
    </lineage>
</organism>
<gene>
    <name evidence="1" type="ORF">S01H1_63772</name>
</gene>
<dbReference type="InterPro" id="IPR038071">
    <property type="entry name" value="UROD/MetE-like_sf"/>
</dbReference>
<dbReference type="Gene3D" id="3.20.20.210">
    <property type="match status" value="1"/>
</dbReference>